<proteinExistence type="predicted"/>
<dbReference type="Gene3D" id="3.30.429.10">
    <property type="entry name" value="Macrophage Migration Inhibitory Factor"/>
    <property type="match status" value="1"/>
</dbReference>
<dbReference type="RefSeq" id="WP_127735545.1">
    <property type="nucleotide sequence ID" value="NZ_CAJCKN010000014.1"/>
</dbReference>
<keyword evidence="2" id="KW-1185">Reference proteome</keyword>
<dbReference type="AlphaFoldDB" id="A0A437KH01"/>
<dbReference type="Proteomes" id="UP000288024">
    <property type="component" value="Unassembled WGS sequence"/>
</dbReference>
<name>A0A437KH01_9BACI</name>
<comment type="caution">
    <text evidence="1">The sequence shown here is derived from an EMBL/GenBank/DDBJ whole genome shotgun (WGS) entry which is preliminary data.</text>
</comment>
<dbReference type="SUPFAM" id="SSF55331">
    <property type="entry name" value="Tautomerase/MIF"/>
    <property type="match status" value="1"/>
</dbReference>
<dbReference type="Pfam" id="PF14552">
    <property type="entry name" value="Tautomerase_2"/>
    <property type="match status" value="1"/>
</dbReference>
<dbReference type="GeneID" id="87615614"/>
<protein>
    <submittedName>
        <fullName evidence="1">Tautomerase family protein</fullName>
    </submittedName>
</protein>
<dbReference type="EMBL" id="RZTZ01000001">
    <property type="protein sequence ID" value="RVT67439.1"/>
    <property type="molecule type" value="Genomic_DNA"/>
</dbReference>
<sequence length="130" mass="15006">MPLIRFDMLEGRSETEITKILDVTHRVMVEAFQVPERDRYQIVSQHKPYEMIVQDTGLGFSRSENVLLISITSRHRTADQKQTFYKNLTNELEQHCGITANDVMVSFTINGDEDWSFGYGEAQFLTGKLT</sequence>
<evidence type="ECO:0000313" key="2">
    <source>
        <dbReference type="Proteomes" id="UP000288024"/>
    </source>
</evidence>
<evidence type="ECO:0000313" key="1">
    <source>
        <dbReference type="EMBL" id="RVT67439.1"/>
    </source>
</evidence>
<accession>A0A437KH01</accession>
<dbReference type="InterPro" id="IPR014347">
    <property type="entry name" value="Tautomerase/MIF_sf"/>
</dbReference>
<dbReference type="InterPro" id="IPR037479">
    <property type="entry name" value="Tauto_MSAD"/>
</dbReference>
<organism evidence="1 2">
    <name type="scientific">Niallia taxi</name>
    <dbReference type="NCBI Taxonomy" id="2499688"/>
    <lineage>
        <taxon>Bacteria</taxon>
        <taxon>Bacillati</taxon>
        <taxon>Bacillota</taxon>
        <taxon>Bacilli</taxon>
        <taxon>Bacillales</taxon>
        <taxon>Bacillaceae</taxon>
        <taxon>Niallia</taxon>
    </lineage>
</organism>
<reference evidence="1 2" key="1">
    <citation type="submission" date="2019-01" db="EMBL/GenBank/DDBJ databases">
        <title>Bacillus sp. M5HDSG1-1, whole genome shotgun sequence.</title>
        <authorList>
            <person name="Tuo L."/>
        </authorList>
    </citation>
    <scope>NUCLEOTIDE SEQUENCE [LARGE SCALE GENOMIC DNA]</scope>
    <source>
        <strain evidence="1 2">M5HDSG1-1</strain>
    </source>
</reference>
<dbReference type="PANTHER" id="PTHR38460:SF1">
    <property type="entry name" value="TAUTOMERASE YOLI-RELATED"/>
    <property type="match status" value="1"/>
</dbReference>
<dbReference type="PANTHER" id="PTHR38460">
    <property type="entry name" value="TAUTOMERASE YOLI-RELATED"/>
    <property type="match status" value="1"/>
</dbReference>
<gene>
    <name evidence="1" type="ORF">EM808_02880</name>
</gene>